<evidence type="ECO:0000313" key="4">
    <source>
        <dbReference type="Proteomes" id="UP000747542"/>
    </source>
</evidence>
<name>A0A8J5NDT7_HOMAM</name>
<comment type="caution">
    <text evidence="3">The sequence shown here is derived from an EMBL/GenBank/DDBJ whole genome shotgun (WGS) entry which is preliminary data.</text>
</comment>
<dbReference type="EMBL" id="JAHLQT010002534">
    <property type="protein sequence ID" value="KAG7177311.1"/>
    <property type="molecule type" value="Genomic_DNA"/>
</dbReference>
<sequence>MKIEEDKLFLQQQRKPGRPGCMGSVDCNLAKKEARKADRLLQATKRRLVQEEKTKMWKERIDLASTSSSSVEISEDEKSPGPSTLLASPSKRPRKLVVNQHVCAALDRTKVSDRNSMYILAATARMSWSRSLQNMNG</sequence>
<accession>A0A8J5NDT7</accession>
<dbReference type="AlphaFoldDB" id="A0A8J5NDT7"/>
<evidence type="ECO:0000256" key="1">
    <source>
        <dbReference type="SAM" id="Coils"/>
    </source>
</evidence>
<feature type="region of interest" description="Disordered" evidence="2">
    <location>
        <begin position="1"/>
        <end position="22"/>
    </location>
</feature>
<proteinExistence type="predicted"/>
<evidence type="ECO:0000313" key="3">
    <source>
        <dbReference type="EMBL" id="KAG7177311.1"/>
    </source>
</evidence>
<organism evidence="3 4">
    <name type="scientific">Homarus americanus</name>
    <name type="common">American lobster</name>
    <dbReference type="NCBI Taxonomy" id="6706"/>
    <lineage>
        <taxon>Eukaryota</taxon>
        <taxon>Metazoa</taxon>
        <taxon>Ecdysozoa</taxon>
        <taxon>Arthropoda</taxon>
        <taxon>Crustacea</taxon>
        <taxon>Multicrustacea</taxon>
        <taxon>Malacostraca</taxon>
        <taxon>Eumalacostraca</taxon>
        <taxon>Eucarida</taxon>
        <taxon>Decapoda</taxon>
        <taxon>Pleocyemata</taxon>
        <taxon>Astacidea</taxon>
        <taxon>Nephropoidea</taxon>
        <taxon>Nephropidae</taxon>
        <taxon>Homarus</taxon>
    </lineage>
</organism>
<dbReference type="Proteomes" id="UP000747542">
    <property type="component" value="Unassembled WGS sequence"/>
</dbReference>
<protein>
    <submittedName>
        <fullName evidence="3">Uncharacterized protein</fullName>
    </submittedName>
</protein>
<gene>
    <name evidence="3" type="ORF">Hamer_G000612</name>
</gene>
<feature type="coiled-coil region" evidence="1">
    <location>
        <begin position="27"/>
        <end position="54"/>
    </location>
</feature>
<keyword evidence="4" id="KW-1185">Reference proteome</keyword>
<reference evidence="3" key="1">
    <citation type="journal article" date="2021" name="Sci. Adv.">
        <title>The American lobster genome reveals insights on longevity, neural, and immune adaptations.</title>
        <authorList>
            <person name="Polinski J.M."/>
            <person name="Zimin A.V."/>
            <person name="Clark K.F."/>
            <person name="Kohn A.B."/>
            <person name="Sadowski N."/>
            <person name="Timp W."/>
            <person name="Ptitsyn A."/>
            <person name="Khanna P."/>
            <person name="Romanova D.Y."/>
            <person name="Williams P."/>
            <person name="Greenwood S.J."/>
            <person name="Moroz L.L."/>
            <person name="Walt D.R."/>
            <person name="Bodnar A.G."/>
        </authorList>
    </citation>
    <scope>NUCLEOTIDE SEQUENCE</scope>
    <source>
        <strain evidence="3">GMGI-L3</strain>
    </source>
</reference>
<feature type="region of interest" description="Disordered" evidence="2">
    <location>
        <begin position="62"/>
        <end position="92"/>
    </location>
</feature>
<evidence type="ECO:0000256" key="2">
    <source>
        <dbReference type="SAM" id="MobiDB-lite"/>
    </source>
</evidence>
<keyword evidence="1" id="KW-0175">Coiled coil</keyword>